<dbReference type="HAMAP" id="MF_00376">
    <property type="entry name" value="Dephospho_CoA_kinase"/>
    <property type="match status" value="1"/>
</dbReference>
<keyword evidence="1 3" id="KW-0547">Nucleotide-binding</keyword>
<dbReference type="GO" id="GO:0005524">
    <property type="term" value="F:ATP binding"/>
    <property type="evidence" value="ECO:0007669"/>
    <property type="project" value="UniProtKB-UniRule"/>
</dbReference>
<dbReference type="GO" id="GO:0015937">
    <property type="term" value="P:coenzyme A biosynthetic process"/>
    <property type="evidence" value="ECO:0007669"/>
    <property type="project" value="UniProtKB-UniRule"/>
</dbReference>
<accession>A0A2I2KN27</accession>
<evidence type="ECO:0000313" key="5">
    <source>
        <dbReference type="EMBL" id="SNQ47042.1"/>
    </source>
</evidence>
<evidence type="ECO:0000256" key="1">
    <source>
        <dbReference type="ARBA" id="ARBA00022741"/>
    </source>
</evidence>
<gene>
    <name evidence="3 5" type="primary">coaE</name>
    <name evidence="5" type="ORF">FRACA_170002</name>
</gene>
<dbReference type="PANTHER" id="PTHR10695:SF46">
    <property type="entry name" value="BIFUNCTIONAL COENZYME A SYNTHASE-RELATED"/>
    <property type="match status" value="1"/>
</dbReference>
<dbReference type="AlphaFoldDB" id="A0A2I2KN27"/>
<dbReference type="GO" id="GO:0004140">
    <property type="term" value="F:dephospho-CoA kinase activity"/>
    <property type="evidence" value="ECO:0007669"/>
    <property type="project" value="UniProtKB-UniRule"/>
</dbReference>
<dbReference type="InterPro" id="IPR001977">
    <property type="entry name" value="Depp_CoAkinase"/>
</dbReference>
<keyword evidence="3 5" id="KW-0808">Transferase</keyword>
<dbReference type="NCBIfam" id="NF002879">
    <property type="entry name" value="PRK03333.1"/>
    <property type="match status" value="1"/>
</dbReference>
<comment type="similarity">
    <text evidence="3">Belongs to the CoaE family.</text>
</comment>
<comment type="catalytic activity">
    <reaction evidence="3">
        <text>3'-dephospho-CoA + ATP = ADP + CoA + H(+)</text>
        <dbReference type="Rhea" id="RHEA:18245"/>
        <dbReference type="ChEBI" id="CHEBI:15378"/>
        <dbReference type="ChEBI" id="CHEBI:30616"/>
        <dbReference type="ChEBI" id="CHEBI:57287"/>
        <dbReference type="ChEBI" id="CHEBI:57328"/>
        <dbReference type="ChEBI" id="CHEBI:456216"/>
        <dbReference type="EC" id="2.7.1.24"/>
    </reaction>
</comment>
<dbReference type="PROSITE" id="PS51219">
    <property type="entry name" value="DPCK"/>
    <property type="match status" value="1"/>
</dbReference>
<comment type="pathway">
    <text evidence="3">Cofactor biosynthesis; coenzyme A biosynthesis; CoA from (R)-pantothenate: step 5/5.</text>
</comment>
<dbReference type="EMBL" id="FZMO01000079">
    <property type="protein sequence ID" value="SNQ47042.1"/>
    <property type="molecule type" value="Genomic_DNA"/>
</dbReference>
<dbReference type="NCBIfam" id="TIGR00152">
    <property type="entry name" value="dephospho-CoA kinase"/>
    <property type="match status" value="1"/>
</dbReference>
<keyword evidence="3 5" id="KW-0418">Kinase</keyword>
<sequence length="206" mass="21353">MLTVGLTGGIGSGKSAVSARLAARGAVVIDADRIAREVVAPGTPGLADVLAAFGPTVAAPDGSLDRPALGRIVFADPQARARLEAIVHPLVRAETARRIDAIPAGGIAVHDIPLLVEVGAEGGYDLVLVVEAPRELRLTRLEGRGLPRDEALARMASQASDERRRAVADVLIDNGGSLDDLDARVEKVWRDLLARRDAKAASASGG</sequence>
<proteinExistence type="inferred from homology"/>
<keyword evidence="3" id="KW-0173">Coenzyme A biosynthesis</keyword>
<evidence type="ECO:0000256" key="3">
    <source>
        <dbReference type="HAMAP-Rule" id="MF_00376"/>
    </source>
</evidence>
<dbReference type="CDD" id="cd02022">
    <property type="entry name" value="DPCK"/>
    <property type="match status" value="1"/>
</dbReference>
<keyword evidence="6" id="KW-1185">Reference proteome</keyword>
<dbReference type="Pfam" id="PF01121">
    <property type="entry name" value="CoaE"/>
    <property type="match status" value="1"/>
</dbReference>
<dbReference type="Gene3D" id="3.40.50.300">
    <property type="entry name" value="P-loop containing nucleotide triphosphate hydrolases"/>
    <property type="match status" value="1"/>
</dbReference>
<comment type="function">
    <text evidence="3">Catalyzes the phosphorylation of the 3'-hydroxyl group of dephosphocoenzyme A to form coenzyme A.</text>
</comment>
<dbReference type="EC" id="2.7.1.24" evidence="3 4"/>
<dbReference type="GO" id="GO:0005737">
    <property type="term" value="C:cytoplasm"/>
    <property type="evidence" value="ECO:0007669"/>
    <property type="project" value="UniProtKB-SubCell"/>
</dbReference>
<feature type="binding site" evidence="3">
    <location>
        <begin position="11"/>
        <end position="16"/>
    </location>
    <ligand>
        <name>ATP</name>
        <dbReference type="ChEBI" id="CHEBI:30616"/>
    </ligand>
</feature>
<reference evidence="5 6" key="1">
    <citation type="submission" date="2017-06" db="EMBL/GenBank/DDBJ databases">
        <authorList>
            <person name="Kim H.J."/>
            <person name="Triplett B.A."/>
        </authorList>
    </citation>
    <scope>NUCLEOTIDE SEQUENCE [LARGE SCALE GENOMIC DNA]</scope>
    <source>
        <strain evidence="5">FRACA_ARgP5</strain>
    </source>
</reference>
<keyword evidence="3" id="KW-0963">Cytoplasm</keyword>
<dbReference type="SUPFAM" id="SSF52540">
    <property type="entry name" value="P-loop containing nucleoside triphosphate hydrolases"/>
    <property type="match status" value="1"/>
</dbReference>
<evidence type="ECO:0000256" key="4">
    <source>
        <dbReference type="NCBIfam" id="TIGR00152"/>
    </source>
</evidence>
<dbReference type="UniPathway" id="UPA00241">
    <property type="reaction ID" value="UER00356"/>
</dbReference>
<dbReference type="PANTHER" id="PTHR10695">
    <property type="entry name" value="DEPHOSPHO-COA KINASE-RELATED"/>
    <property type="match status" value="1"/>
</dbReference>
<dbReference type="Proteomes" id="UP000234331">
    <property type="component" value="Unassembled WGS sequence"/>
</dbReference>
<evidence type="ECO:0000313" key="6">
    <source>
        <dbReference type="Proteomes" id="UP000234331"/>
    </source>
</evidence>
<evidence type="ECO:0000256" key="2">
    <source>
        <dbReference type="ARBA" id="ARBA00022840"/>
    </source>
</evidence>
<dbReference type="InterPro" id="IPR027417">
    <property type="entry name" value="P-loop_NTPase"/>
</dbReference>
<comment type="subcellular location">
    <subcellularLocation>
        <location evidence="3">Cytoplasm</location>
    </subcellularLocation>
</comment>
<organism evidence="5 6">
    <name type="scientific">Frankia canadensis</name>
    <dbReference type="NCBI Taxonomy" id="1836972"/>
    <lineage>
        <taxon>Bacteria</taxon>
        <taxon>Bacillati</taxon>
        <taxon>Actinomycetota</taxon>
        <taxon>Actinomycetes</taxon>
        <taxon>Frankiales</taxon>
        <taxon>Frankiaceae</taxon>
        <taxon>Frankia</taxon>
    </lineage>
</organism>
<protein>
    <recommendedName>
        <fullName evidence="3 4">Dephospho-CoA kinase</fullName>
        <ecNumber evidence="3 4">2.7.1.24</ecNumber>
    </recommendedName>
    <alternativeName>
        <fullName evidence="3">Dephosphocoenzyme A kinase</fullName>
    </alternativeName>
</protein>
<keyword evidence="2 3" id="KW-0067">ATP-binding</keyword>
<name>A0A2I2KN27_9ACTN</name>